<comment type="subcellular location">
    <subcellularLocation>
        <location evidence="1">Membrane</location>
        <topology evidence="1">Single-pass membrane protein</topology>
    </subcellularLocation>
</comment>
<dbReference type="Proteomes" id="UP000324760">
    <property type="component" value="Chromosome"/>
</dbReference>
<evidence type="ECO:0000313" key="6">
    <source>
        <dbReference type="EMBL" id="QEQ97744.1"/>
    </source>
</evidence>
<protein>
    <recommendedName>
        <fullName evidence="5">Translocation and assembly module TamB C-terminal domain-containing protein</fullName>
    </recommendedName>
</protein>
<dbReference type="EMBL" id="CP043869">
    <property type="protein sequence ID" value="QEQ97744.1"/>
    <property type="molecule type" value="Genomic_DNA"/>
</dbReference>
<dbReference type="AlphaFoldDB" id="A0A5P1RDL8"/>
<dbReference type="GO" id="GO:0097347">
    <property type="term" value="C:TAM protein secretion complex"/>
    <property type="evidence" value="ECO:0007669"/>
    <property type="project" value="TreeGrafter"/>
</dbReference>
<dbReference type="OrthoDB" id="5555605at2"/>
<proteinExistence type="predicted"/>
<feature type="domain" description="Translocation and assembly module TamB C-terminal" evidence="5">
    <location>
        <begin position="773"/>
        <end position="1104"/>
    </location>
</feature>
<evidence type="ECO:0000259" key="5">
    <source>
        <dbReference type="Pfam" id="PF04357"/>
    </source>
</evidence>
<evidence type="ECO:0000256" key="2">
    <source>
        <dbReference type="ARBA" id="ARBA00022692"/>
    </source>
</evidence>
<evidence type="ECO:0000256" key="4">
    <source>
        <dbReference type="ARBA" id="ARBA00023136"/>
    </source>
</evidence>
<evidence type="ECO:0000256" key="1">
    <source>
        <dbReference type="ARBA" id="ARBA00004167"/>
    </source>
</evidence>
<keyword evidence="4" id="KW-0472">Membrane</keyword>
<reference evidence="6 7" key="1">
    <citation type="journal article" date="2019" name="Biochem. Eng. J.">
        <title>Metabolic engineering of the marine bacteria Neptunomonas concharum for the production of acetoin and meso-2,3-butanediol from acetate.</title>
        <authorList>
            <person name="Li W."/>
            <person name="Pu N."/>
            <person name="Liu C.-X."/>
            <person name="Yuan Q.-P."/>
            <person name="Li Z.-J."/>
        </authorList>
    </citation>
    <scope>NUCLEOTIDE SEQUENCE [LARGE SCALE GENOMIC DNA]</scope>
    <source>
        <strain evidence="6 7">JCM17730</strain>
    </source>
</reference>
<keyword evidence="3" id="KW-1133">Transmembrane helix</keyword>
<accession>A0A5P1RDL8</accession>
<dbReference type="KEGG" id="ncu:F0U83_13995"/>
<dbReference type="GO" id="GO:0009306">
    <property type="term" value="P:protein secretion"/>
    <property type="evidence" value="ECO:0007669"/>
    <property type="project" value="InterPro"/>
</dbReference>
<keyword evidence="7" id="KW-1185">Reference proteome</keyword>
<dbReference type="RefSeq" id="WP_138987859.1">
    <property type="nucleotide sequence ID" value="NZ_CP043869.1"/>
</dbReference>
<gene>
    <name evidence="6" type="ORF">F0U83_13995</name>
</gene>
<dbReference type="GO" id="GO:0005886">
    <property type="term" value="C:plasma membrane"/>
    <property type="evidence" value="ECO:0007669"/>
    <property type="project" value="InterPro"/>
</dbReference>
<sequence>MRSIFRRVLLAVAVIILLFLLVALYLSSSTHGLQQLLGLVQRSLPGEFQVAQVEGRLLDTITLRQVHYQNDALNISVKQLRLDWNPWALVHGKAHIYSIDIQEPEVHIFPVKAPSQNDTPAFTLSLPEITWPLSLHLDRLLLSQLAFSPANEIETTSQPVQVNRLLLQSHTQGERIIVDRFELDLPELKAELSGTLIPKERYPFHLVGAWQDLRYPAGAVTPLLQGEGSFSLHGTVDNYSLDLQSALKGKDLPAGEWSALAEGNYQGFTALELSGKTLDGVLKGGGEVSWLPVLSWKLDVTGEQLNPGIQWAEWSGLVDFQLKNRGSKAVAQPLEVEIEHVLLNGTLRGEPIKGQAVGLLKGTDISIQTLSLNVASATLNASGTVGEQVDLNMAVKMPALERVLPHVKGAFIGKGSLKGPKDSLQLVAEINANSLSYEDNKVERLTANLDINLMAGQPSQLDLQAQQLTIAGEQWTSLNVEGVGRVEKHQVSLRLSQGPAEVDVELEGAWDKALWQGKLLRADLQNDLLGSWGLQQPVDTEISREAASIAHFCWRRIPTGSGALCGQGRWTAEKGSQGRFDIQQLSLGLLAPFIPPAIEVEGKLESQITFRQALGEQPEFSVAGRIPNSVVLLPGSDLKVISGESAFNINGENGQLNADFSLPVVEPAGRLQGRIFVKDFYDDGQISGVMEAELSDLGFVSLFLPQLQGVKGGLDAKVSLRGRMTEPVMLGYLTLKQGEAELPALGLKLGDIELDVRDQAGNSALLVNGSMRSGDGVLQLSGQLDPINGSGQIQIKGERLQAVATEELKVWISPQIAVDVTPTLIKLRGEVNVPKAHIFPPKTTASYPLSSDVVILEESDQSGQEVPKRHLDTQIRLTLGDQVEVDALGFKGRLQGSVLIEEDGRRATRATGSLAVASGQYRLYGQDLNIERGSLVFSGGPVDNPGLDLRVSRKVDEVIAGARVGGTLSEPRLALFSEPSMPESGILSYLVFGRPPGAGNNSASEQELLFRAASALTMKGGNVVAEKLSDLLDLNEVGLEGDSLNSTAFYIGKYLSPKLYVKYGVGVLEPGSTFLMRYQLSKRWSVESQTGTNNSGGDLIYTLEH</sequence>
<dbReference type="InterPro" id="IPR007452">
    <property type="entry name" value="TamB_C"/>
</dbReference>
<dbReference type="PANTHER" id="PTHR36985:SF1">
    <property type="entry name" value="TRANSLOCATION AND ASSEMBLY MODULE SUBUNIT TAMB"/>
    <property type="match status" value="1"/>
</dbReference>
<dbReference type="PANTHER" id="PTHR36985">
    <property type="entry name" value="TRANSLOCATION AND ASSEMBLY MODULE SUBUNIT TAMB"/>
    <property type="match status" value="1"/>
</dbReference>
<name>A0A5P1RDL8_9GAMM</name>
<dbReference type="Pfam" id="PF04357">
    <property type="entry name" value="TamB"/>
    <property type="match status" value="1"/>
</dbReference>
<evidence type="ECO:0000313" key="7">
    <source>
        <dbReference type="Proteomes" id="UP000324760"/>
    </source>
</evidence>
<evidence type="ECO:0000256" key="3">
    <source>
        <dbReference type="ARBA" id="ARBA00022989"/>
    </source>
</evidence>
<keyword evidence="2" id="KW-0812">Transmembrane</keyword>
<organism evidence="6 7">
    <name type="scientific">Neptunomonas concharum</name>
    <dbReference type="NCBI Taxonomy" id="1031538"/>
    <lineage>
        <taxon>Bacteria</taxon>
        <taxon>Pseudomonadati</taxon>
        <taxon>Pseudomonadota</taxon>
        <taxon>Gammaproteobacteria</taxon>
        <taxon>Oceanospirillales</taxon>
        <taxon>Oceanospirillaceae</taxon>
        <taxon>Neptunomonas</taxon>
    </lineage>
</organism>